<dbReference type="Proteomes" id="UP000003532">
    <property type="component" value="Unassembled WGS sequence"/>
</dbReference>
<sequence>MPSVSFLSPDEIKIFLLFREILLSFWHYSQSEKESNFHYSQSEKESKVTFFFSR</sequence>
<proteinExistence type="predicted"/>
<comment type="caution">
    <text evidence="1">The sequence shown here is derived from an EMBL/GenBank/DDBJ whole genome shotgun (WGS) entry which is preliminary data.</text>
</comment>
<protein>
    <submittedName>
        <fullName evidence="1">Uncharacterized protein</fullName>
    </submittedName>
</protein>
<reference evidence="1 2" key="1">
    <citation type="journal article" date="2011" name="BMC Genomics">
        <title>Genome sequencing reveals diversification of virulence factor content and possible host adaptation in distinct subpopulations of Salmonella enterica.</title>
        <authorList>
            <person name="den Bakker H.C."/>
            <person name="Moreno Switt A.I."/>
            <person name="Govoni G."/>
            <person name="Cummings C.A."/>
            <person name="Ranieri M.L."/>
            <person name="Degoricija L."/>
            <person name="Hoelzer K."/>
            <person name="Rodriguez-Rivera L.D."/>
            <person name="Brown S."/>
            <person name="Bolchacova E."/>
            <person name="Furtado M.R."/>
            <person name="Wiedmann M."/>
        </authorList>
    </citation>
    <scope>NUCLEOTIDE SEQUENCE [LARGE SCALE GENOMIC DNA]</scope>
    <source>
        <strain evidence="1 2">R8-3668</strain>
    </source>
</reference>
<dbReference type="BioCyc" id="SENT913075:G120P-197-MONOMER"/>
<evidence type="ECO:0000313" key="2">
    <source>
        <dbReference type="Proteomes" id="UP000003532"/>
    </source>
</evidence>
<organism evidence="1 2">
    <name type="scientific">Salmonella enterica subsp. enterica serovar Inverness str. R8-3668</name>
    <dbReference type="NCBI Taxonomy" id="913075"/>
    <lineage>
        <taxon>Bacteria</taxon>
        <taxon>Pseudomonadati</taxon>
        <taxon>Pseudomonadota</taxon>
        <taxon>Gammaproteobacteria</taxon>
        <taxon>Enterobacterales</taxon>
        <taxon>Enterobacteriaceae</taxon>
        <taxon>Salmonella</taxon>
    </lineage>
</organism>
<accession>G5NFX4</accession>
<gene>
    <name evidence="1" type="ORF">LTSEINV_3718</name>
</gene>
<dbReference type="EMBL" id="AFCO01001215">
    <property type="protein sequence ID" value="EHC54842.1"/>
    <property type="molecule type" value="Genomic_DNA"/>
</dbReference>
<dbReference type="PATRIC" id="fig|913075.3.peg.2880"/>
<evidence type="ECO:0000313" key="1">
    <source>
        <dbReference type="EMBL" id="EHC54842.1"/>
    </source>
</evidence>
<dbReference type="AlphaFoldDB" id="G5NFX4"/>
<name>G5NFX4_SALET</name>